<gene>
    <name evidence="1" type="ORF">SAMN05660236_2318</name>
</gene>
<dbReference type="AlphaFoldDB" id="A0A1T5KL43"/>
<dbReference type="Gene3D" id="1.25.40.390">
    <property type="match status" value="1"/>
</dbReference>
<dbReference type="RefSeq" id="WP_079686778.1">
    <property type="nucleotide sequence ID" value="NZ_FUZU01000001.1"/>
</dbReference>
<organism evidence="1 2">
    <name type="scientific">Ohtaekwangia koreensis</name>
    <dbReference type="NCBI Taxonomy" id="688867"/>
    <lineage>
        <taxon>Bacteria</taxon>
        <taxon>Pseudomonadati</taxon>
        <taxon>Bacteroidota</taxon>
        <taxon>Cytophagia</taxon>
        <taxon>Cytophagales</taxon>
        <taxon>Fulvivirgaceae</taxon>
        <taxon>Ohtaekwangia</taxon>
    </lineage>
</organism>
<reference evidence="1 2" key="1">
    <citation type="submission" date="2017-02" db="EMBL/GenBank/DDBJ databases">
        <authorList>
            <person name="Peterson S.W."/>
        </authorList>
    </citation>
    <scope>NUCLEOTIDE SEQUENCE [LARGE SCALE GENOMIC DNA]</scope>
    <source>
        <strain evidence="1 2">DSM 25262</strain>
    </source>
</reference>
<evidence type="ECO:0000313" key="1">
    <source>
        <dbReference type="EMBL" id="SKC64380.1"/>
    </source>
</evidence>
<dbReference type="Proteomes" id="UP000190961">
    <property type="component" value="Unassembled WGS sequence"/>
</dbReference>
<dbReference type="OrthoDB" id="973072at2"/>
<dbReference type="InterPro" id="IPR041662">
    <property type="entry name" value="SusD-like_2"/>
</dbReference>
<proteinExistence type="predicted"/>
<dbReference type="SUPFAM" id="SSF48452">
    <property type="entry name" value="TPR-like"/>
    <property type="match status" value="1"/>
</dbReference>
<evidence type="ECO:0000313" key="2">
    <source>
        <dbReference type="Proteomes" id="UP000190961"/>
    </source>
</evidence>
<dbReference type="InterPro" id="IPR011990">
    <property type="entry name" value="TPR-like_helical_dom_sf"/>
</dbReference>
<dbReference type="EMBL" id="FUZU01000001">
    <property type="protein sequence ID" value="SKC64380.1"/>
    <property type="molecule type" value="Genomic_DNA"/>
</dbReference>
<sequence>MKLSKYIILAAVVVFLGACDNGFEEMNKNPYGLTTIDPALLFANAVRTTHPGQWEGEQTIVQQFLNAYDLGATSGFNFNLDNNNFNNPKWNTNYETPVKLLVQAIALAEENGANVNLMSMMRIWKAYVFMTLVDTYGDVPYSQSGKAYLEVNYFPVYDDDQAIYEDLYNELRAAAAALDPAASYVPEDILYGNSSATPSATAAVQTAKWRKLANSLLLRLGMRYSKVNQGKAAEIVSEAVDAGVMESNADDAYLRFSTVYTNQLNQGPRTINPRYYYMAEPFVNFLKETEDPRAKYIVGKYVEPNNAPNETPDITLTNQFGFPVGYNQNTITSHPDYRGTAGQGFNYSQLNFRVVGSAVAPILFVTHSQTKLLMAEAAQRGWIGGSAQQYYEEGIRASMEEWSLYPNTPDVAITEEETAAYLSQPEVVFDASNALEQINTQYWVSNVANGAESFANFRRSGYPVLTPNPANGGLAGGGFVRRMAYPDDESSENESSYQAAVAAIGGDNLTTRVFWDIP</sequence>
<keyword evidence="2" id="KW-1185">Reference proteome</keyword>
<dbReference type="PROSITE" id="PS51257">
    <property type="entry name" value="PROKAR_LIPOPROTEIN"/>
    <property type="match status" value="1"/>
</dbReference>
<dbReference type="Pfam" id="PF12771">
    <property type="entry name" value="SusD-like_2"/>
    <property type="match status" value="1"/>
</dbReference>
<protein>
    <submittedName>
        <fullName evidence="1">Starch-binding associating with outer membrane</fullName>
    </submittedName>
</protein>
<accession>A0A1T5KL43</accession>
<dbReference type="STRING" id="688867.SAMN05660236_2318"/>
<name>A0A1T5KL43_9BACT</name>